<organism evidence="1 2">
    <name type="scientific">Paramuricea clavata</name>
    <name type="common">Red gorgonian</name>
    <name type="synonym">Violescent sea-whip</name>
    <dbReference type="NCBI Taxonomy" id="317549"/>
    <lineage>
        <taxon>Eukaryota</taxon>
        <taxon>Metazoa</taxon>
        <taxon>Cnidaria</taxon>
        <taxon>Anthozoa</taxon>
        <taxon>Octocorallia</taxon>
        <taxon>Malacalcyonacea</taxon>
        <taxon>Plexauridae</taxon>
        <taxon>Paramuricea</taxon>
    </lineage>
</organism>
<reference evidence="1" key="1">
    <citation type="submission" date="2020-04" db="EMBL/GenBank/DDBJ databases">
        <authorList>
            <person name="Alioto T."/>
            <person name="Alioto T."/>
            <person name="Gomez Garrido J."/>
        </authorList>
    </citation>
    <scope>NUCLEOTIDE SEQUENCE</scope>
    <source>
        <strain evidence="1">A484AB</strain>
    </source>
</reference>
<evidence type="ECO:0000313" key="2">
    <source>
        <dbReference type="Proteomes" id="UP001152795"/>
    </source>
</evidence>
<evidence type="ECO:0000313" key="1">
    <source>
        <dbReference type="EMBL" id="CAB4006706.1"/>
    </source>
</evidence>
<gene>
    <name evidence="1" type="ORF">PACLA_8A004005</name>
</gene>
<name>A0A7D9EEM8_PARCT</name>
<sequence length="106" mass="11706">PTTGSDEVVIVEEVVADEVVSSKNPETSNLSTSMVDQLRPIFPQLSNDELREASERYLSVDDAIDGLLEKIPGGNGKYFSFIISNITSKKTGTSINEKLIFNKWKL</sequence>
<dbReference type="Proteomes" id="UP001152795">
    <property type="component" value="Unassembled WGS sequence"/>
</dbReference>
<dbReference type="AlphaFoldDB" id="A0A7D9EEM8"/>
<comment type="caution">
    <text evidence="1">The sequence shown here is derived from an EMBL/GenBank/DDBJ whole genome shotgun (WGS) entry which is preliminary data.</text>
</comment>
<feature type="non-terminal residue" evidence="1">
    <location>
        <position position="1"/>
    </location>
</feature>
<protein>
    <submittedName>
        <fullName evidence="1">Uncharacterized protein</fullName>
    </submittedName>
</protein>
<keyword evidence="2" id="KW-1185">Reference proteome</keyword>
<proteinExistence type="predicted"/>
<dbReference type="EMBL" id="CACRXK020005577">
    <property type="protein sequence ID" value="CAB4006706.1"/>
    <property type="molecule type" value="Genomic_DNA"/>
</dbReference>
<accession>A0A7D9EEM8</accession>